<dbReference type="InterPro" id="IPR036390">
    <property type="entry name" value="WH_DNA-bd_sf"/>
</dbReference>
<evidence type="ECO:0000256" key="1">
    <source>
        <dbReference type="ARBA" id="ARBA00023015"/>
    </source>
</evidence>
<dbReference type="InterPro" id="IPR036388">
    <property type="entry name" value="WH-like_DNA-bd_sf"/>
</dbReference>
<dbReference type="CDD" id="cd00090">
    <property type="entry name" value="HTH_ARSR"/>
    <property type="match status" value="1"/>
</dbReference>
<evidence type="ECO:0000313" key="6">
    <source>
        <dbReference type="Proteomes" id="UP000064967"/>
    </source>
</evidence>
<evidence type="ECO:0000256" key="3">
    <source>
        <dbReference type="ARBA" id="ARBA00023163"/>
    </source>
</evidence>
<keyword evidence="3" id="KW-0804">Transcription</keyword>
<dbReference type="Gene3D" id="1.10.10.10">
    <property type="entry name" value="Winged helix-like DNA-binding domain superfamily/Winged helix DNA-binding domain"/>
    <property type="match status" value="1"/>
</dbReference>
<reference evidence="5 6" key="1">
    <citation type="submission" date="2015-08" db="EMBL/GenBank/DDBJ databases">
        <authorList>
            <person name="Babu N.S."/>
            <person name="Beckwith C.J."/>
            <person name="Beseler K.G."/>
            <person name="Brison A."/>
            <person name="Carone J.V."/>
            <person name="Caskin T.P."/>
            <person name="Diamond M."/>
            <person name="Durham M.E."/>
            <person name="Foxe J.M."/>
            <person name="Go M."/>
            <person name="Henderson B.A."/>
            <person name="Jones I.B."/>
            <person name="McGettigan J.A."/>
            <person name="Micheletti S.J."/>
            <person name="Nasrallah M.E."/>
            <person name="Ortiz D."/>
            <person name="Piller C.R."/>
            <person name="Privatt S.R."/>
            <person name="Schneider S.L."/>
            <person name="Sharp S."/>
            <person name="Smith T.C."/>
            <person name="Stanton J.D."/>
            <person name="Ullery H.E."/>
            <person name="Wilson R.J."/>
            <person name="Serrano M.G."/>
            <person name="Buck G."/>
            <person name="Lee V."/>
            <person name="Wang Y."/>
            <person name="Carvalho R."/>
            <person name="Voegtly L."/>
            <person name="Shi R."/>
            <person name="Duckworth R."/>
            <person name="Johnson A."/>
            <person name="Loviza R."/>
            <person name="Walstead R."/>
            <person name="Shah Z."/>
            <person name="Kiflezghi M."/>
            <person name="Wade K."/>
            <person name="Ball S.L."/>
            <person name="Bradley K.W."/>
            <person name="Asai D.J."/>
            <person name="Bowman C.A."/>
            <person name="Russell D.A."/>
            <person name="Pope W.H."/>
            <person name="Jacobs-Sera D."/>
            <person name="Hendrix R.W."/>
            <person name="Hatfull G.F."/>
        </authorList>
    </citation>
    <scope>NUCLEOTIDE SEQUENCE [LARGE SCALE GENOMIC DNA]</scope>
    <source>
        <strain evidence="5 6">DSM 27648</strain>
    </source>
</reference>
<dbReference type="RefSeq" id="WP_146648812.1">
    <property type="nucleotide sequence ID" value="NZ_CP012333.1"/>
</dbReference>
<dbReference type="PANTHER" id="PTHR33154">
    <property type="entry name" value="TRANSCRIPTIONAL REGULATOR, ARSR FAMILY"/>
    <property type="match status" value="1"/>
</dbReference>
<dbReference type="PROSITE" id="PS50987">
    <property type="entry name" value="HTH_ARSR_2"/>
    <property type="match status" value="1"/>
</dbReference>
<dbReference type="KEGG" id="llu:AKJ09_04377"/>
<evidence type="ECO:0000313" key="5">
    <source>
        <dbReference type="EMBL" id="AKU97713.1"/>
    </source>
</evidence>
<dbReference type="Proteomes" id="UP000064967">
    <property type="component" value="Chromosome"/>
</dbReference>
<dbReference type="InterPro" id="IPR001845">
    <property type="entry name" value="HTH_ArsR_DNA-bd_dom"/>
</dbReference>
<dbReference type="NCBIfam" id="NF033788">
    <property type="entry name" value="HTH_metalloreg"/>
    <property type="match status" value="1"/>
</dbReference>
<dbReference type="STRING" id="1391654.AKJ09_04377"/>
<keyword evidence="6" id="KW-1185">Reference proteome</keyword>
<dbReference type="InterPro" id="IPR051081">
    <property type="entry name" value="HTH_MetalResp_TranReg"/>
</dbReference>
<dbReference type="PATRIC" id="fig|1391654.3.peg.4433"/>
<protein>
    <submittedName>
        <fullName evidence="5">Transcriptional regulator, ArsR family</fullName>
    </submittedName>
</protein>
<dbReference type="Pfam" id="PF01022">
    <property type="entry name" value="HTH_5"/>
    <property type="match status" value="1"/>
</dbReference>
<dbReference type="InterPro" id="IPR011991">
    <property type="entry name" value="ArsR-like_HTH"/>
</dbReference>
<dbReference type="AlphaFoldDB" id="A0A0K1PW21"/>
<dbReference type="OrthoDB" id="9800493at2"/>
<keyword evidence="2" id="KW-0238">DNA-binding</keyword>
<evidence type="ECO:0000259" key="4">
    <source>
        <dbReference type="PROSITE" id="PS50987"/>
    </source>
</evidence>
<dbReference type="EMBL" id="CP012333">
    <property type="protein sequence ID" value="AKU97713.1"/>
    <property type="molecule type" value="Genomic_DNA"/>
</dbReference>
<dbReference type="GO" id="GO:0003700">
    <property type="term" value="F:DNA-binding transcription factor activity"/>
    <property type="evidence" value="ECO:0007669"/>
    <property type="project" value="InterPro"/>
</dbReference>
<evidence type="ECO:0000256" key="2">
    <source>
        <dbReference type="ARBA" id="ARBA00023125"/>
    </source>
</evidence>
<dbReference type="PANTHER" id="PTHR33154:SF33">
    <property type="entry name" value="TRANSCRIPTIONAL REPRESSOR SDPR"/>
    <property type="match status" value="1"/>
</dbReference>
<keyword evidence="1" id="KW-0805">Transcription regulation</keyword>
<dbReference type="InterPro" id="IPR047796">
    <property type="entry name" value="SdpR-like_repress"/>
</dbReference>
<dbReference type="NCBIfam" id="NF033789">
    <property type="entry name" value="repress_SdpR"/>
    <property type="match status" value="1"/>
</dbReference>
<sequence length="101" mass="11038">MAKAKGSSPFEALADETRRAILRRLRGGSLTAGEIAESFHLTKPTLSHHFRVLREAGLVRAERRGTSIVYALQTNVLEDLAAELLDLADRARARKPKGAST</sequence>
<gene>
    <name evidence="5" type="ORF">AKJ09_04377</name>
</gene>
<feature type="domain" description="HTH arsR-type" evidence="4">
    <location>
        <begin position="1"/>
        <end position="92"/>
    </location>
</feature>
<proteinExistence type="predicted"/>
<dbReference type="PRINTS" id="PR00778">
    <property type="entry name" value="HTHARSR"/>
</dbReference>
<dbReference type="SMART" id="SM00418">
    <property type="entry name" value="HTH_ARSR"/>
    <property type="match status" value="1"/>
</dbReference>
<name>A0A0K1PW21_9BACT</name>
<accession>A0A0K1PW21</accession>
<dbReference type="SUPFAM" id="SSF46785">
    <property type="entry name" value="Winged helix' DNA-binding domain"/>
    <property type="match status" value="1"/>
</dbReference>
<dbReference type="GO" id="GO:0003677">
    <property type="term" value="F:DNA binding"/>
    <property type="evidence" value="ECO:0007669"/>
    <property type="project" value="UniProtKB-KW"/>
</dbReference>
<organism evidence="5 6">
    <name type="scientific">Labilithrix luteola</name>
    <dbReference type="NCBI Taxonomy" id="1391654"/>
    <lineage>
        <taxon>Bacteria</taxon>
        <taxon>Pseudomonadati</taxon>
        <taxon>Myxococcota</taxon>
        <taxon>Polyangia</taxon>
        <taxon>Polyangiales</taxon>
        <taxon>Labilitrichaceae</taxon>
        <taxon>Labilithrix</taxon>
    </lineage>
</organism>